<dbReference type="Pfam" id="PF00023">
    <property type="entry name" value="Ank"/>
    <property type="match status" value="1"/>
</dbReference>
<evidence type="ECO:0000313" key="3">
    <source>
        <dbReference type="Proteomes" id="UP000184452"/>
    </source>
</evidence>
<name>A0A1M6UPB6_9ACTN</name>
<gene>
    <name evidence="2" type="ORF">SAMN05421803_12911</name>
</gene>
<dbReference type="SUPFAM" id="SSF48403">
    <property type="entry name" value="Ankyrin repeat"/>
    <property type="match status" value="1"/>
</dbReference>
<dbReference type="Proteomes" id="UP000184452">
    <property type="component" value="Unassembled WGS sequence"/>
</dbReference>
<protein>
    <submittedName>
        <fullName evidence="2">Uncharacterized protein</fullName>
    </submittedName>
</protein>
<feature type="repeat" description="ANK" evidence="1">
    <location>
        <begin position="39"/>
        <end position="71"/>
    </location>
</feature>
<keyword evidence="3" id="KW-1185">Reference proteome</keyword>
<accession>A0A1M6UPB6</accession>
<evidence type="ECO:0000256" key="1">
    <source>
        <dbReference type="PROSITE-ProRule" id="PRU00023"/>
    </source>
</evidence>
<dbReference type="Gene3D" id="1.25.40.20">
    <property type="entry name" value="Ankyrin repeat-containing domain"/>
    <property type="match status" value="1"/>
</dbReference>
<sequence>MQAIFKDIVNGDEESVRARIEKDPFLVDAVATGSPKKYTGQSALQVAIRTGHFTIARMLLRRGSDPSFVDAKSSTGWSRSVLHDAAVAAVMRSRWSRRTFNADSEQVWILAETAKNDEAFEMLVALIEAGADATAEDSLGATPFGRAVLTAHDVLPRRNDEKPQLSDGKPLTAELVHDLSRIFQLFKAHGADPHQVEPQLGKPLAHHYRHELVGKFLIGNVEPDPVA</sequence>
<dbReference type="InterPro" id="IPR002110">
    <property type="entry name" value="Ankyrin_rpt"/>
</dbReference>
<dbReference type="RefSeq" id="WP_178378677.1">
    <property type="nucleotide sequence ID" value="NZ_FQZK01000029.1"/>
</dbReference>
<keyword evidence="1" id="KW-0040">ANK repeat</keyword>
<organism evidence="2 3">
    <name type="scientific">Nocardiopsis flavescens</name>
    <dbReference type="NCBI Taxonomy" id="758803"/>
    <lineage>
        <taxon>Bacteria</taxon>
        <taxon>Bacillati</taxon>
        <taxon>Actinomycetota</taxon>
        <taxon>Actinomycetes</taxon>
        <taxon>Streptosporangiales</taxon>
        <taxon>Nocardiopsidaceae</taxon>
        <taxon>Nocardiopsis</taxon>
    </lineage>
</organism>
<dbReference type="AlphaFoldDB" id="A0A1M6UPB6"/>
<evidence type="ECO:0000313" key="2">
    <source>
        <dbReference type="EMBL" id="SHK70993.1"/>
    </source>
</evidence>
<dbReference type="InterPro" id="IPR036770">
    <property type="entry name" value="Ankyrin_rpt-contain_sf"/>
</dbReference>
<dbReference type="EMBL" id="FQZK01000029">
    <property type="protein sequence ID" value="SHK70993.1"/>
    <property type="molecule type" value="Genomic_DNA"/>
</dbReference>
<dbReference type="STRING" id="758803.SAMN05421803_12911"/>
<proteinExistence type="predicted"/>
<dbReference type="PROSITE" id="PS50088">
    <property type="entry name" value="ANK_REPEAT"/>
    <property type="match status" value="1"/>
</dbReference>
<dbReference type="PROSITE" id="PS50297">
    <property type="entry name" value="ANK_REP_REGION"/>
    <property type="match status" value="1"/>
</dbReference>
<reference evidence="2 3" key="1">
    <citation type="submission" date="2016-11" db="EMBL/GenBank/DDBJ databases">
        <authorList>
            <person name="Jaros S."/>
            <person name="Januszkiewicz K."/>
            <person name="Wedrychowicz H."/>
        </authorList>
    </citation>
    <scope>NUCLEOTIDE SEQUENCE [LARGE SCALE GENOMIC DNA]</scope>
    <source>
        <strain evidence="2 3">CGMCC 4.5723</strain>
    </source>
</reference>